<dbReference type="OrthoDB" id="271595at2759"/>
<evidence type="ECO:0000259" key="3">
    <source>
        <dbReference type="PROSITE" id="PS51471"/>
    </source>
</evidence>
<dbReference type="AlphaFoldDB" id="K8EGE7"/>
<dbReference type="EMBL" id="FO082273">
    <property type="protein sequence ID" value="CCO17059.1"/>
    <property type="molecule type" value="Genomic_DNA"/>
</dbReference>
<dbReference type="RefSeq" id="XP_007512459.1">
    <property type="nucleotide sequence ID" value="XM_007512397.1"/>
</dbReference>
<dbReference type="PROSITE" id="PS51471">
    <property type="entry name" value="FE2OG_OXY"/>
    <property type="match status" value="1"/>
</dbReference>
<gene>
    <name evidence="4" type="ORF">Bathy06g04110</name>
</gene>
<evidence type="ECO:0000313" key="4">
    <source>
        <dbReference type="EMBL" id="CCO17059.1"/>
    </source>
</evidence>
<dbReference type="InterPro" id="IPR027450">
    <property type="entry name" value="AlkB-like"/>
</dbReference>
<dbReference type="GO" id="GO:0032451">
    <property type="term" value="F:demethylase activity"/>
    <property type="evidence" value="ECO:0007669"/>
    <property type="project" value="TreeGrafter"/>
</dbReference>
<dbReference type="GO" id="GO:0070988">
    <property type="term" value="P:demethylation"/>
    <property type="evidence" value="ECO:0007669"/>
    <property type="project" value="InterPro"/>
</dbReference>
<protein>
    <recommendedName>
        <fullName evidence="3">Fe2OG dioxygenase domain-containing protein</fullName>
    </recommendedName>
</protein>
<dbReference type="Proteomes" id="UP000198341">
    <property type="component" value="Chromosome 6"/>
</dbReference>
<name>K8EGE7_9CHLO</name>
<evidence type="ECO:0000256" key="2">
    <source>
        <dbReference type="SAM" id="MobiDB-lite"/>
    </source>
</evidence>
<dbReference type="Pfam" id="PF13532">
    <property type="entry name" value="2OG-FeII_Oxy_2"/>
    <property type="match status" value="1"/>
</dbReference>
<dbReference type="PANTHER" id="PTHR12463">
    <property type="entry name" value="OXYGENASE-RELATED"/>
    <property type="match status" value="1"/>
</dbReference>
<dbReference type="Gene3D" id="2.60.120.590">
    <property type="entry name" value="Alpha-ketoglutarate-dependent dioxygenase AlkB-like"/>
    <property type="match status" value="1"/>
</dbReference>
<feature type="region of interest" description="Disordered" evidence="2">
    <location>
        <begin position="16"/>
        <end position="40"/>
    </location>
</feature>
<keyword evidence="5" id="KW-1185">Reference proteome</keyword>
<organism evidence="4 5">
    <name type="scientific">Bathycoccus prasinos</name>
    <dbReference type="NCBI Taxonomy" id="41875"/>
    <lineage>
        <taxon>Eukaryota</taxon>
        <taxon>Viridiplantae</taxon>
        <taxon>Chlorophyta</taxon>
        <taxon>Mamiellophyceae</taxon>
        <taxon>Mamiellales</taxon>
        <taxon>Bathycoccaceae</taxon>
        <taxon>Bathycoccus</taxon>
    </lineage>
</organism>
<feature type="domain" description="Fe2OG dioxygenase" evidence="3">
    <location>
        <begin position="169"/>
        <end position="286"/>
    </location>
</feature>
<sequence>MHHVVRLQEHVNECLDERAKREEKEEKEEREHSVITDAEKTETLASKNCRKRKAFEEKEEMPSIPIPTIPNAKNNDAFLKIKRGSIEMSKISSPSHISGHKVIENFITEEEETELLRAVYDMSEQTWNDRNASGNGRHNGKSWGVNADRARRKVFKAKREMPEAFQRIVLEKLRANEYGYKGLREFGFACNECNAIEYVREKGHELRPHVDDRILSSDIIINLSMVGTCIMRYRMNKNQGIEIAKKLPRFSLQIQGGRCRFEWEHGIRNEDLIDGKRVSLTFRCSGRGNGKDGVYKDVVFEEPPRGYVNDLEGRDRR</sequence>
<dbReference type="eggNOG" id="KOG4176">
    <property type="taxonomic scope" value="Eukaryota"/>
</dbReference>
<evidence type="ECO:0000313" key="5">
    <source>
        <dbReference type="Proteomes" id="UP000198341"/>
    </source>
</evidence>
<reference evidence="4 5" key="1">
    <citation type="submission" date="2011-10" db="EMBL/GenBank/DDBJ databases">
        <authorList>
            <person name="Genoscope - CEA"/>
        </authorList>
    </citation>
    <scope>NUCLEOTIDE SEQUENCE [LARGE SCALE GENOMIC DNA]</scope>
    <source>
        <strain evidence="4 5">RCC 1105</strain>
    </source>
</reference>
<dbReference type="GO" id="GO:0016491">
    <property type="term" value="F:oxidoreductase activity"/>
    <property type="evidence" value="ECO:0007669"/>
    <property type="project" value="TreeGrafter"/>
</dbReference>
<comment type="similarity">
    <text evidence="1">Belongs to the alkB family.</text>
</comment>
<dbReference type="InterPro" id="IPR032857">
    <property type="entry name" value="ALKBH4"/>
</dbReference>
<proteinExistence type="inferred from homology"/>
<dbReference type="InterPro" id="IPR005123">
    <property type="entry name" value="Oxoglu/Fe-dep_dioxygenase_dom"/>
</dbReference>
<dbReference type="SUPFAM" id="SSF51197">
    <property type="entry name" value="Clavaminate synthase-like"/>
    <property type="match status" value="1"/>
</dbReference>
<dbReference type="STRING" id="41875.K8EGE7"/>
<dbReference type="PANTHER" id="PTHR12463:SF1">
    <property type="entry name" value="2-OXOGLUTARATE AND FE-DEPENDENT OXYGENASE FAMILY PROTEIN"/>
    <property type="match status" value="1"/>
</dbReference>
<accession>K8EGE7</accession>
<dbReference type="GeneID" id="19015392"/>
<dbReference type="KEGG" id="bpg:Bathy06g04110"/>
<dbReference type="InterPro" id="IPR037151">
    <property type="entry name" value="AlkB-like_sf"/>
</dbReference>
<evidence type="ECO:0000256" key="1">
    <source>
        <dbReference type="ARBA" id="ARBA00007879"/>
    </source>
</evidence>